<keyword evidence="1" id="KW-0812">Transmembrane</keyword>
<dbReference type="RefSeq" id="WP_187013076.1">
    <property type="nucleotide sequence ID" value="NZ_JACRWG010000100.1"/>
</dbReference>
<gene>
    <name evidence="2" type="ORF">H8909_12655</name>
</gene>
<sequence>MDQSTSLNTISKQYHISKHTSSKVKRRKEELEFDTAKLECYSDTELGKLFFPNLYESEDIYAPINYEYIHNELSKPGVTLKLLWNEYCIKINEVKYPVSYSKFCKGYKEHVQNHNYTNHIQHKPGIRTEVDLLCKDSHNKSIIILSPGLCVICIVRLFFFT</sequence>
<protein>
    <submittedName>
        <fullName evidence="2">Uncharacterized protein</fullName>
    </submittedName>
</protein>
<evidence type="ECO:0000313" key="2">
    <source>
        <dbReference type="EMBL" id="MBC6011048.1"/>
    </source>
</evidence>
<name>A0ABR7KEA2_9FIRM</name>
<organism evidence="2 3">
    <name type="scientific">Catenibacterium faecis</name>
    <dbReference type="NCBI Taxonomy" id="2764323"/>
    <lineage>
        <taxon>Bacteria</taxon>
        <taxon>Bacillati</taxon>
        <taxon>Bacillota</taxon>
        <taxon>Erysipelotrichia</taxon>
        <taxon>Erysipelotrichales</taxon>
        <taxon>Coprobacillaceae</taxon>
        <taxon>Catenibacterium</taxon>
    </lineage>
</organism>
<reference evidence="2 3" key="1">
    <citation type="submission" date="2020-08" db="EMBL/GenBank/DDBJ databases">
        <authorList>
            <person name="Liu C."/>
            <person name="Sun Q."/>
        </authorList>
    </citation>
    <scope>NUCLEOTIDE SEQUENCE [LARGE SCALE GENOMIC DNA]</scope>
    <source>
        <strain evidence="2 3">NSJ-22</strain>
    </source>
</reference>
<evidence type="ECO:0000313" key="3">
    <source>
        <dbReference type="Proteomes" id="UP000603474"/>
    </source>
</evidence>
<keyword evidence="1" id="KW-0472">Membrane</keyword>
<accession>A0ABR7KEA2</accession>
<keyword evidence="1" id="KW-1133">Transmembrane helix</keyword>
<keyword evidence="3" id="KW-1185">Reference proteome</keyword>
<feature type="transmembrane region" description="Helical" evidence="1">
    <location>
        <begin position="142"/>
        <end position="160"/>
    </location>
</feature>
<proteinExistence type="predicted"/>
<dbReference type="EMBL" id="JACRWG010000100">
    <property type="protein sequence ID" value="MBC6011048.1"/>
    <property type="molecule type" value="Genomic_DNA"/>
</dbReference>
<comment type="caution">
    <text evidence="2">The sequence shown here is derived from an EMBL/GenBank/DDBJ whole genome shotgun (WGS) entry which is preliminary data.</text>
</comment>
<evidence type="ECO:0000256" key="1">
    <source>
        <dbReference type="SAM" id="Phobius"/>
    </source>
</evidence>
<dbReference type="Proteomes" id="UP000603474">
    <property type="component" value="Unassembled WGS sequence"/>
</dbReference>